<name>A0AAD6S7W3_9AGAR</name>
<keyword evidence="3" id="KW-1185">Reference proteome</keyword>
<accession>A0AAD6S7W3</accession>
<dbReference type="EMBL" id="JARJCM010000213">
    <property type="protein sequence ID" value="KAJ7022232.1"/>
    <property type="molecule type" value="Genomic_DNA"/>
</dbReference>
<evidence type="ECO:0000313" key="3">
    <source>
        <dbReference type="Proteomes" id="UP001218188"/>
    </source>
</evidence>
<evidence type="ECO:0000313" key="2">
    <source>
        <dbReference type="EMBL" id="KAJ7022232.1"/>
    </source>
</evidence>
<feature type="region of interest" description="Disordered" evidence="1">
    <location>
        <begin position="191"/>
        <end position="211"/>
    </location>
</feature>
<dbReference type="Proteomes" id="UP001218188">
    <property type="component" value="Unassembled WGS sequence"/>
</dbReference>
<comment type="caution">
    <text evidence="2">The sequence shown here is derived from an EMBL/GenBank/DDBJ whole genome shotgun (WGS) entry which is preliminary data.</text>
</comment>
<feature type="compositionally biased region" description="Basic and acidic residues" evidence="1">
    <location>
        <begin position="1"/>
        <end position="10"/>
    </location>
</feature>
<evidence type="ECO:0000256" key="1">
    <source>
        <dbReference type="SAM" id="MobiDB-lite"/>
    </source>
</evidence>
<reference evidence="2" key="1">
    <citation type="submission" date="2023-03" db="EMBL/GenBank/DDBJ databases">
        <title>Massive genome expansion in bonnet fungi (Mycena s.s.) driven by repeated elements and novel gene families across ecological guilds.</title>
        <authorList>
            <consortium name="Lawrence Berkeley National Laboratory"/>
            <person name="Harder C.B."/>
            <person name="Miyauchi S."/>
            <person name="Viragh M."/>
            <person name="Kuo A."/>
            <person name="Thoen E."/>
            <person name="Andreopoulos B."/>
            <person name="Lu D."/>
            <person name="Skrede I."/>
            <person name="Drula E."/>
            <person name="Henrissat B."/>
            <person name="Morin E."/>
            <person name="Kohler A."/>
            <person name="Barry K."/>
            <person name="LaButti K."/>
            <person name="Morin E."/>
            <person name="Salamov A."/>
            <person name="Lipzen A."/>
            <person name="Mereny Z."/>
            <person name="Hegedus B."/>
            <person name="Baldrian P."/>
            <person name="Stursova M."/>
            <person name="Weitz H."/>
            <person name="Taylor A."/>
            <person name="Grigoriev I.V."/>
            <person name="Nagy L.G."/>
            <person name="Martin F."/>
            <person name="Kauserud H."/>
        </authorList>
    </citation>
    <scope>NUCLEOTIDE SEQUENCE</scope>
    <source>
        <strain evidence="2">CBHHK200</strain>
    </source>
</reference>
<proteinExistence type="predicted"/>
<sequence>MPFEKRRRDSDDEYIPPQPSRPPKRRRREPRNVVQIASSPAPILSSPAAEQHHYTPARPSTPEAGPSALLLPSLNAALGLPLLPVTSGTLETSPQRAPSTEPPTSSPISSVIDETPVKDRRGRPAFTPRTRQLTSTVRALHGNQSETPRREAYQEAAAQLAQRKADSAAARAQAGAAAAVQKAEEQALAREELDKKAGAETRTREAELTRSDSAKEDYISAELAAIYQQEGRVIQNLLTRNSTTKVTDLLREFSMEQLAADLEDAAPWLWRALVVISEPGKSTRAETAGETRKHKGLGTFLSRSPHRARLRFANIVVRLIVPD</sequence>
<protein>
    <submittedName>
        <fullName evidence="2">Uncharacterized protein</fullName>
    </submittedName>
</protein>
<gene>
    <name evidence="2" type="ORF">C8F04DRAFT_1272780</name>
</gene>
<organism evidence="2 3">
    <name type="scientific">Mycena alexandri</name>
    <dbReference type="NCBI Taxonomy" id="1745969"/>
    <lineage>
        <taxon>Eukaryota</taxon>
        <taxon>Fungi</taxon>
        <taxon>Dikarya</taxon>
        <taxon>Basidiomycota</taxon>
        <taxon>Agaricomycotina</taxon>
        <taxon>Agaricomycetes</taxon>
        <taxon>Agaricomycetidae</taxon>
        <taxon>Agaricales</taxon>
        <taxon>Marasmiineae</taxon>
        <taxon>Mycenaceae</taxon>
        <taxon>Mycena</taxon>
    </lineage>
</organism>
<feature type="compositionally biased region" description="Low complexity" evidence="1">
    <location>
        <begin position="36"/>
        <end position="49"/>
    </location>
</feature>
<feature type="compositionally biased region" description="Polar residues" evidence="1">
    <location>
        <begin position="129"/>
        <end position="146"/>
    </location>
</feature>
<feature type="region of interest" description="Disordered" evidence="1">
    <location>
        <begin position="85"/>
        <end position="152"/>
    </location>
</feature>
<feature type="compositionally biased region" description="Polar residues" evidence="1">
    <location>
        <begin position="86"/>
        <end position="97"/>
    </location>
</feature>
<dbReference type="AlphaFoldDB" id="A0AAD6S7W3"/>
<feature type="region of interest" description="Disordered" evidence="1">
    <location>
        <begin position="1"/>
        <end position="69"/>
    </location>
</feature>